<evidence type="ECO:0000313" key="7">
    <source>
        <dbReference type="Ensembl" id="ENSOMYP00000069720.2"/>
    </source>
</evidence>
<dbReference type="Gene3D" id="1.10.10.1410">
    <property type="match status" value="1"/>
</dbReference>
<reference evidence="7" key="1">
    <citation type="submission" date="2020-07" db="EMBL/GenBank/DDBJ databases">
        <title>A long reads based de novo assembly of the rainbow trout Arlee double haploid line genome.</title>
        <authorList>
            <person name="Gao G."/>
            <person name="Palti Y."/>
        </authorList>
    </citation>
    <scope>NUCLEOTIDE SEQUENCE [LARGE SCALE GENOMIC DNA]</scope>
</reference>
<dbReference type="InterPro" id="IPR038716">
    <property type="entry name" value="P1/P2_N_sf"/>
</dbReference>
<dbReference type="AlphaFoldDB" id="A0A8C7SNT6"/>
<dbReference type="PANTHER" id="PTHR21141">
    <property type="entry name" value="60S ACIDIC RIBOSOMAL PROTEIN FAMILY MEMBER"/>
    <property type="match status" value="1"/>
</dbReference>
<dbReference type="GO" id="GO:0002182">
    <property type="term" value="P:cytoplasmic translational elongation"/>
    <property type="evidence" value="ECO:0007669"/>
    <property type="project" value="InterPro"/>
</dbReference>
<dbReference type="CDD" id="cd05833">
    <property type="entry name" value="Ribosomal_P2"/>
    <property type="match status" value="1"/>
</dbReference>
<organism evidence="7 8">
    <name type="scientific">Oncorhynchus mykiss</name>
    <name type="common">Rainbow trout</name>
    <name type="synonym">Salmo gairdneri</name>
    <dbReference type="NCBI Taxonomy" id="8022"/>
    <lineage>
        <taxon>Eukaryota</taxon>
        <taxon>Metazoa</taxon>
        <taxon>Chordata</taxon>
        <taxon>Craniata</taxon>
        <taxon>Vertebrata</taxon>
        <taxon>Euteleostomi</taxon>
        <taxon>Actinopterygii</taxon>
        <taxon>Neopterygii</taxon>
        <taxon>Teleostei</taxon>
        <taxon>Protacanthopterygii</taxon>
        <taxon>Salmoniformes</taxon>
        <taxon>Salmonidae</taxon>
        <taxon>Salmoninae</taxon>
        <taxon>Oncorhynchus</taxon>
    </lineage>
</organism>
<accession>A0A8C7SNT6</accession>
<name>A0A8C7SNT6_ONCMY</name>
<dbReference type="Ensembl" id="ENSOMYT00000075925.2">
    <property type="protein sequence ID" value="ENSOMYP00000069720.2"/>
    <property type="gene ID" value="ENSOMYG00000032313.2"/>
</dbReference>
<dbReference type="GO" id="GO:0003735">
    <property type="term" value="F:structural constituent of ribosome"/>
    <property type="evidence" value="ECO:0007669"/>
    <property type="project" value="InterPro"/>
</dbReference>
<keyword evidence="3" id="KW-0689">Ribosomal protein</keyword>
<protein>
    <recommendedName>
        <fullName evidence="5">Large ribosomal subunit protein P2</fullName>
    </recommendedName>
    <alternativeName>
        <fullName evidence="6">60S acidic ribosomal protein P2</fullName>
    </alternativeName>
</protein>
<dbReference type="GeneTree" id="ENSGT01010000224458"/>
<evidence type="ECO:0000256" key="6">
    <source>
        <dbReference type="ARBA" id="ARBA00035443"/>
    </source>
</evidence>
<evidence type="ECO:0000256" key="1">
    <source>
        <dbReference type="ARBA" id="ARBA00003362"/>
    </source>
</evidence>
<evidence type="ECO:0000256" key="5">
    <source>
        <dbReference type="ARBA" id="ARBA00035301"/>
    </source>
</evidence>
<evidence type="ECO:0000256" key="3">
    <source>
        <dbReference type="ARBA" id="ARBA00022980"/>
    </source>
</evidence>
<dbReference type="PANTHER" id="PTHR21141:SF5">
    <property type="entry name" value="LARGE RIBOSOMAL SUBUNIT PROTEIN P2"/>
    <property type="match status" value="1"/>
</dbReference>
<dbReference type="InterPro" id="IPR044076">
    <property type="entry name" value="Ribosomal_P2"/>
</dbReference>
<dbReference type="FunFam" id="1.10.10.1410:FF:000002">
    <property type="entry name" value="60S acidic ribosomal protein P2"/>
    <property type="match status" value="1"/>
</dbReference>
<proteinExistence type="inferred from homology"/>
<reference evidence="7" key="3">
    <citation type="submission" date="2025-09" db="UniProtKB">
        <authorList>
            <consortium name="Ensembl"/>
        </authorList>
    </citation>
    <scope>IDENTIFICATION</scope>
</reference>
<keyword evidence="8" id="KW-1185">Reference proteome</keyword>
<dbReference type="GO" id="GO:0022625">
    <property type="term" value="C:cytosolic large ribosomal subunit"/>
    <property type="evidence" value="ECO:0007669"/>
    <property type="project" value="InterPro"/>
</dbReference>
<comment type="similarity">
    <text evidence="2">Belongs to the eukaryotic ribosomal protein P1/P2 family.</text>
</comment>
<reference evidence="7" key="2">
    <citation type="submission" date="2025-08" db="UniProtKB">
        <authorList>
            <consortium name="Ensembl"/>
        </authorList>
    </citation>
    <scope>IDENTIFICATION</scope>
</reference>
<sequence length="134" mass="14803">MRYVAAYLLAVLGGNTSPSSKDIKTILGSVGIEAEAQRLDKASLSWPPCQQVVLWQLLQLALWLALLLLLVRSISHVSPFVSHHIPQYGAKHFNGLKHISLKIIALNNIIRGKCSCFILDTVIAFLEMNYAFCG</sequence>
<evidence type="ECO:0000256" key="4">
    <source>
        <dbReference type="ARBA" id="ARBA00023274"/>
    </source>
</evidence>
<dbReference type="Proteomes" id="UP000694395">
    <property type="component" value="Chromosome 7"/>
</dbReference>
<evidence type="ECO:0000256" key="2">
    <source>
        <dbReference type="ARBA" id="ARBA00005436"/>
    </source>
</evidence>
<comment type="function">
    <text evidence="1">Plays an important role in the elongation step of protein synthesis.</text>
</comment>
<keyword evidence="4" id="KW-0687">Ribonucleoprotein</keyword>
<evidence type="ECO:0000313" key="8">
    <source>
        <dbReference type="Proteomes" id="UP000694395"/>
    </source>
</evidence>